<dbReference type="STRING" id="1202724.AM493_18210"/>
<accession>A0A0M9VJI0</accession>
<dbReference type="Gene3D" id="3.30.2310.20">
    <property type="entry name" value="RelE-like"/>
    <property type="match status" value="1"/>
</dbReference>
<name>A0A0M9VJI0_9FLAO</name>
<dbReference type="OrthoDB" id="595476at2"/>
<dbReference type="EMBL" id="LIYD01000005">
    <property type="protein sequence ID" value="KOS07769.1"/>
    <property type="molecule type" value="Genomic_DNA"/>
</dbReference>
<keyword evidence="2" id="KW-1185">Reference proteome</keyword>
<dbReference type="Proteomes" id="UP000037755">
    <property type="component" value="Unassembled WGS sequence"/>
</dbReference>
<dbReference type="PATRIC" id="fig|1202724.3.peg.3781"/>
<organism evidence="1 2">
    <name type="scientific">Flavobacterium akiainvivens</name>
    <dbReference type="NCBI Taxonomy" id="1202724"/>
    <lineage>
        <taxon>Bacteria</taxon>
        <taxon>Pseudomonadati</taxon>
        <taxon>Bacteroidota</taxon>
        <taxon>Flavobacteriia</taxon>
        <taxon>Flavobacteriales</taxon>
        <taxon>Flavobacteriaceae</taxon>
        <taxon>Flavobacterium</taxon>
    </lineage>
</organism>
<reference evidence="1 2" key="1">
    <citation type="submission" date="2015-08" db="EMBL/GenBank/DDBJ databases">
        <title>Whole genome sequence of Flavobacterium akiainvivens IK-1T, from decaying Wikstroemia oahuensis, an endemic Hawaiian shrub.</title>
        <authorList>
            <person name="Wan X."/>
            <person name="Hou S."/>
            <person name="Saito J."/>
            <person name="Donachie S."/>
        </authorList>
    </citation>
    <scope>NUCLEOTIDE SEQUENCE [LARGE SCALE GENOMIC DNA]</scope>
    <source>
        <strain evidence="1 2">IK-1</strain>
    </source>
</reference>
<dbReference type="InterPro" id="IPR035093">
    <property type="entry name" value="RelE/ParE_toxin_dom_sf"/>
</dbReference>
<sequence length="99" mass="11606">MGYKVSISPKAHLDIANAYEYYAEKGSMQAIINLGKELDVAYKSLEKNPHFRIRYKNITGFPLKKFPFLLLYEIDDIEKKVYIYSVFNTYLNPKKYPGK</sequence>
<proteinExistence type="predicted"/>
<evidence type="ECO:0000313" key="1">
    <source>
        <dbReference type="EMBL" id="KOS07769.1"/>
    </source>
</evidence>
<evidence type="ECO:0008006" key="3">
    <source>
        <dbReference type="Google" id="ProtNLM"/>
    </source>
</evidence>
<gene>
    <name evidence="1" type="ORF">AM493_18210</name>
</gene>
<dbReference type="AlphaFoldDB" id="A0A0M9VJI0"/>
<comment type="caution">
    <text evidence="1">The sequence shown here is derived from an EMBL/GenBank/DDBJ whole genome shotgun (WGS) entry which is preliminary data.</text>
</comment>
<protein>
    <recommendedName>
        <fullName evidence="3">Plasmid stabilization protein</fullName>
    </recommendedName>
</protein>
<evidence type="ECO:0000313" key="2">
    <source>
        <dbReference type="Proteomes" id="UP000037755"/>
    </source>
</evidence>
<dbReference type="RefSeq" id="WP_054409483.1">
    <property type="nucleotide sequence ID" value="NZ_FOYA01000002.1"/>
</dbReference>